<keyword evidence="2" id="KW-0472">Membrane</keyword>
<dbReference type="GO" id="GO:0048268">
    <property type="term" value="P:clathrin coat assembly"/>
    <property type="evidence" value="ECO:0007669"/>
    <property type="project" value="InterPro"/>
</dbReference>
<dbReference type="AlphaFoldDB" id="A0AAV6N4Q7"/>
<dbReference type="EMBL" id="JAGKQH010000009">
    <property type="protein sequence ID" value="KAG6591607.1"/>
    <property type="molecule type" value="Genomic_DNA"/>
</dbReference>
<dbReference type="GO" id="GO:0006900">
    <property type="term" value="P:vesicle budding from membrane"/>
    <property type="evidence" value="ECO:0007669"/>
    <property type="project" value="TreeGrafter"/>
</dbReference>
<evidence type="ECO:0000259" key="4">
    <source>
        <dbReference type="PROSITE" id="PS50942"/>
    </source>
</evidence>
<evidence type="ECO:0000256" key="2">
    <source>
        <dbReference type="ARBA" id="ARBA00023136"/>
    </source>
</evidence>
<dbReference type="SMART" id="SM00273">
    <property type="entry name" value="ENTH"/>
    <property type="match status" value="1"/>
</dbReference>
<dbReference type="FunFam" id="1.25.40.90:FF:000019">
    <property type="entry name" value="Clathrin coat assembly protein"/>
    <property type="match status" value="1"/>
</dbReference>
<dbReference type="PANTHER" id="PTHR22951:SF13">
    <property type="entry name" value="ASSEMBLY PROTEIN, PUTATIVE, EXPRESSED-RELATED"/>
    <property type="match status" value="1"/>
</dbReference>
<proteinExistence type="predicted"/>
<dbReference type="InterPro" id="IPR048050">
    <property type="entry name" value="ANTH_N_plant"/>
</dbReference>
<accession>A0AAV6N4Q7</accession>
<dbReference type="GO" id="GO:0005545">
    <property type="term" value="F:1-phosphatidylinositol binding"/>
    <property type="evidence" value="ECO:0007669"/>
    <property type="project" value="TreeGrafter"/>
</dbReference>
<dbReference type="PANTHER" id="PTHR22951">
    <property type="entry name" value="CLATHRIN ASSEMBLY PROTEIN"/>
    <property type="match status" value="1"/>
</dbReference>
<dbReference type="InterPro" id="IPR013809">
    <property type="entry name" value="ENTH"/>
</dbReference>
<feature type="non-terminal residue" evidence="5">
    <location>
        <position position="1"/>
    </location>
</feature>
<keyword evidence="6" id="KW-1185">Reference proteome</keyword>
<dbReference type="InterPro" id="IPR011417">
    <property type="entry name" value="ANTH_dom"/>
</dbReference>
<evidence type="ECO:0000313" key="6">
    <source>
        <dbReference type="Proteomes" id="UP000685013"/>
    </source>
</evidence>
<dbReference type="GO" id="GO:0032050">
    <property type="term" value="F:clathrin heavy chain binding"/>
    <property type="evidence" value="ECO:0007669"/>
    <property type="project" value="TreeGrafter"/>
</dbReference>
<evidence type="ECO:0000256" key="1">
    <source>
        <dbReference type="ARBA" id="ARBA00004308"/>
    </source>
</evidence>
<name>A0AAV6N4Q7_9ROSI</name>
<reference evidence="5 6" key="1">
    <citation type="journal article" date="2021" name="Hortic Res">
        <title>The domestication of Cucurbita argyrosperma as revealed by the genome of its wild relative.</title>
        <authorList>
            <person name="Barrera-Redondo J."/>
            <person name="Sanchez-de la Vega G."/>
            <person name="Aguirre-Liguori J.A."/>
            <person name="Castellanos-Morales G."/>
            <person name="Gutierrez-Guerrero Y.T."/>
            <person name="Aguirre-Dugua X."/>
            <person name="Aguirre-Planter E."/>
            <person name="Tenaillon M.I."/>
            <person name="Lira-Saade R."/>
            <person name="Eguiarte L.E."/>
        </authorList>
    </citation>
    <scope>NUCLEOTIDE SEQUENCE [LARGE SCALE GENOMIC DNA]</scope>
    <source>
        <strain evidence="5">JBR-2021</strain>
    </source>
</reference>
<sequence length="373" mass="41894">MAPSTIRKAIGAVKDQTSIGIAKVASNTAPDLEVAIVKATSHDDDPASEKYIREILSLTSYSRGYVSACVVAVSKRLAKTRDWIVALKALILVHRLLNEGDPVFQEEILYATRRGTRLLNMSDFKDEAHSSSWDHSAFIRTYAFYLDQRGEREYGNYGGMRRSRSFGDVGESMEREGQGRNKGPVTPLREMPIERIFGKMGHLQRLLDRFLSCRPTGLAKNSRMILYALYPLAFDAYGSAAKQIDELIAFYNWCKDTGVARSSEYPEVQRITSKLLETLEEFLREKRGRRQKSPEREPPPPAPQEEEPVPDMNEIKALPPPENYTPPLPEPEPQPAPKPQPQVTEDLVNLRDDAVSADAQVTLALALFSWPSS</sequence>
<dbReference type="InterPro" id="IPR045192">
    <property type="entry name" value="AP180-like"/>
</dbReference>
<evidence type="ECO:0000313" key="5">
    <source>
        <dbReference type="EMBL" id="KAG6591607.1"/>
    </source>
</evidence>
<dbReference type="Proteomes" id="UP000685013">
    <property type="component" value="Chromosome 9"/>
</dbReference>
<dbReference type="GO" id="GO:0005905">
    <property type="term" value="C:clathrin-coated pit"/>
    <property type="evidence" value="ECO:0007669"/>
    <property type="project" value="TreeGrafter"/>
</dbReference>
<dbReference type="GO" id="GO:0005546">
    <property type="term" value="F:phosphatidylinositol-4,5-bisphosphate binding"/>
    <property type="evidence" value="ECO:0007669"/>
    <property type="project" value="TreeGrafter"/>
</dbReference>
<dbReference type="GO" id="GO:0030136">
    <property type="term" value="C:clathrin-coated vesicle"/>
    <property type="evidence" value="ECO:0007669"/>
    <property type="project" value="TreeGrafter"/>
</dbReference>
<gene>
    <name evidence="5" type="ORF">SDJN03_13953</name>
</gene>
<evidence type="ECO:0000256" key="3">
    <source>
        <dbReference type="SAM" id="MobiDB-lite"/>
    </source>
</evidence>
<feature type="domain" description="ENTH" evidence="4">
    <location>
        <begin position="24"/>
        <end position="160"/>
    </location>
</feature>
<dbReference type="GO" id="GO:0000149">
    <property type="term" value="F:SNARE binding"/>
    <property type="evidence" value="ECO:0007669"/>
    <property type="project" value="TreeGrafter"/>
</dbReference>
<feature type="region of interest" description="Disordered" evidence="3">
    <location>
        <begin position="283"/>
        <end position="346"/>
    </location>
</feature>
<feature type="compositionally biased region" description="Pro residues" evidence="3">
    <location>
        <begin position="318"/>
        <end position="340"/>
    </location>
</feature>
<dbReference type="PROSITE" id="PS50942">
    <property type="entry name" value="ENTH"/>
    <property type="match status" value="1"/>
</dbReference>
<dbReference type="CDD" id="cd16987">
    <property type="entry name" value="ANTH_N_AP180_plant"/>
    <property type="match status" value="1"/>
</dbReference>
<protein>
    <submittedName>
        <fullName evidence="5">Clathrin assembly protein</fullName>
    </submittedName>
</protein>
<dbReference type="Pfam" id="PF07651">
    <property type="entry name" value="ANTH"/>
    <property type="match status" value="1"/>
</dbReference>
<comment type="subcellular location">
    <subcellularLocation>
        <location evidence="1">Endomembrane system</location>
    </subcellularLocation>
</comment>
<organism evidence="5 6">
    <name type="scientific">Cucurbita argyrosperma subsp. sororia</name>
    <dbReference type="NCBI Taxonomy" id="37648"/>
    <lineage>
        <taxon>Eukaryota</taxon>
        <taxon>Viridiplantae</taxon>
        <taxon>Streptophyta</taxon>
        <taxon>Embryophyta</taxon>
        <taxon>Tracheophyta</taxon>
        <taxon>Spermatophyta</taxon>
        <taxon>Magnoliopsida</taxon>
        <taxon>eudicotyledons</taxon>
        <taxon>Gunneridae</taxon>
        <taxon>Pentapetalae</taxon>
        <taxon>rosids</taxon>
        <taxon>fabids</taxon>
        <taxon>Cucurbitales</taxon>
        <taxon>Cucurbitaceae</taxon>
        <taxon>Cucurbiteae</taxon>
        <taxon>Cucurbita</taxon>
    </lineage>
</organism>
<dbReference type="GO" id="GO:0072583">
    <property type="term" value="P:clathrin-dependent endocytosis"/>
    <property type="evidence" value="ECO:0007669"/>
    <property type="project" value="InterPro"/>
</dbReference>
<comment type="caution">
    <text evidence="5">The sequence shown here is derived from an EMBL/GenBank/DDBJ whole genome shotgun (WGS) entry which is preliminary data.</text>
</comment>